<keyword evidence="4" id="KW-1185">Reference proteome</keyword>
<comment type="caution">
    <text evidence="3">The sequence shown here is derived from an EMBL/GenBank/DDBJ whole genome shotgun (WGS) entry which is preliminary data.</text>
</comment>
<gene>
    <name evidence="3" type="primary">Dagla</name>
    <name evidence="3" type="ORF">SNEC2469_LOCUS31002</name>
</gene>
<proteinExistence type="predicted"/>
<dbReference type="AlphaFoldDB" id="A0A813BLU8"/>
<dbReference type="EMBL" id="CAJNJA010073771">
    <property type="protein sequence ID" value="CAE7910740.1"/>
    <property type="molecule type" value="Genomic_DNA"/>
</dbReference>
<evidence type="ECO:0000313" key="4">
    <source>
        <dbReference type="Proteomes" id="UP000601435"/>
    </source>
</evidence>
<protein>
    <submittedName>
        <fullName evidence="3">Dagla protein</fullName>
    </submittedName>
</protein>
<dbReference type="Proteomes" id="UP000601435">
    <property type="component" value="Unassembled WGS sequence"/>
</dbReference>
<feature type="compositionally biased region" description="Polar residues" evidence="1">
    <location>
        <begin position="255"/>
        <end position="268"/>
    </location>
</feature>
<feature type="region of interest" description="Disordered" evidence="1">
    <location>
        <begin position="255"/>
        <end position="342"/>
    </location>
</feature>
<feature type="chain" id="PRO_5032940015" evidence="2">
    <location>
        <begin position="21"/>
        <end position="342"/>
    </location>
</feature>
<keyword evidence="2" id="KW-0732">Signal</keyword>
<sequence>MMQLLWFIACFLMGAEGVHGHGEHCSTVSDGAAVRASESDASELFQLEMSRSLHGSLSGGALGAGLLDSNSGGIFGGGSGRSGSSVSDTPAPEPPNEACDTNFFPDATICNVNEQNPQRECSPSDMTAGDFTNCWFDGLPPPLTGSNPCPGTANSTTAKVELPDETLEFCFPVPPGVCPAQVCIKSASSGVLCYDGIENCSAPTKDPSTTVCTNYTGSGDFCVVATLACIEHYNHHSGADYNNHSGSYNNDDTCTYDNHDPGSNNNHHSGADYNNHPGSYDNDDTCTYDNNDPGSNNHHHSGADYNNHPGSYNNDDTCTYDNHDSRGNHLHHNINRNNVNGS</sequence>
<evidence type="ECO:0000256" key="2">
    <source>
        <dbReference type="SAM" id="SignalP"/>
    </source>
</evidence>
<evidence type="ECO:0000313" key="3">
    <source>
        <dbReference type="EMBL" id="CAE7910740.1"/>
    </source>
</evidence>
<feature type="compositionally biased region" description="Polar residues" evidence="1">
    <location>
        <begin position="308"/>
        <end position="320"/>
    </location>
</feature>
<organism evidence="3 4">
    <name type="scientific">Symbiodinium necroappetens</name>
    <dbReference type="NCBI Taxonomy" id="1628268"/>
    <lineage>
        <taxon>Eukaryota</taxon>
        <taxon>Sar</taxon>
        <taxon>Alveolata</taxon>
        <taxon>Dinophyceae</taxon>
        <taxon>Suessiales</taxon>
        <taxon>Symbiodiniaceae</taxon>
        <taxon>Symbiodinium</taxon>
    </lineage>
</organism>
<feature type="region of interest" description="Disordered" evidence="1">
    <location>
        <begin position="78"/>
        <end position="98"/>
    </location>
</feature>
<reference evidence="3" key="1">
    <citation type="submission" date="2021-02" db="EMBL/GenBank/DDBJ databases">
        <authorList>
            <person name="Dougan E. K."/>
            <person name="Rhodes N."/>
            <person name="Thang M."/>
            <person name="Chan C."/>
        </authorList>
    </citation>
    <scope>NUCLEOTIDE SEQUENCE</scope>
</reference>
<evidence type="ECO:0000256" key="1">
    <source>
        <dbReference type="SAM" id="MobiDB-lite"/>
    </source>
</evidence>
<accession>A0A813BLU8</accession>
<name>A0A813BLU8_9DINO</name>
<feature type="signal peptide" evidence="2">
    <location>
        <begin position="1"/>
        <end position="20"/>
    </location>
</feature>